<comment type="similarity">
    <text evidence="2 12">Belongs to the BBP/SF1 family.</text>
</comment>
<feature type="compositionally biased region" description="Pro residues" evidence="13">
    <location>
        <begin position="467"/>
        <end position="485"/>
    </location>
</feature>
<evidence type="ECO:0000256" key="10">
    <source>
        <dbReference type="PROSITE-ProRule" id="PRU00047"/>
    </source>
</evidence>
<dbReference type="PROSITE" id="PS50084">
    <property type="entry name" value="KH_TYPE_1"/>
    <property type="match status" value="1"/>
</dbReference>
<name>A0A6A7G6X5_9CRUS</name>
<dbReference type="InterPro" id="IPR045071">
    <property type="entry name" value="BBP-like"/>
</dbReference>
<protein>
    <recommendedName>
        <fullName evidence="12">Branchpoint-bridging protein</fullName>
    </recommendedName>
</protein>
<proteinExistence type="evidence at transcript level"/>
<dbReference type="GO" id="GO:0048024">
    <property type="term" value="P:regulation of mRNA splicing, via spliceosome"/>
    <property type="evidence" value="ECO:0007669"/>
    <property type="project" value="TreeGrafter"/>
</dbReference>
<dbReference type="AlphaFoldDB" id="A0A6A7G6X5"/>
<dbReference type="SUPFAM" id="SSF54791">
    <property type="entry name" value="Eukaryotic type KH-domain (KH-domain type I)"/>
    <property type="match status" value="1"/>
</dbReference>
<evidence type="ECO:0000313" key="15">
    <source>
        <dbReference type="EMBL" id="LAC25972.1"/>
    </source>
</evidence>
<evidence type="ECO:0000256" key="7">
    <source>
        <dbReference type="ARBA" id="ARBA00022884"/>
    </source>
</evidence>
<dbReference type="EMBL" id="IACT01006850">
    <property type="protein sequence ID" value="LAC25972.1"/>
    <property type="molecule type" value="mRNA"/>
</dbReference>
<evidence type="ECO:0000256" key="1">
    <source>
        <dbReference type="ARBA" id="ARBA00004123"/>
    </source>
</evidence>
<feature type="compositionally biased region" description="Polar residues" evidence="13">
    <location>
        <begin position="555"/>
        <end position="574"/>
    </location>
</feature>
<evidence type="ECO:0000256" key="6">
    <source>
        <dbReference type="ARBA" id="ARBA00022833"/>
    </source>
</evidence>
<keyword evidence="8 12" id="KW-0508">mRNA splicing</keyword>
<dbReference type="PANTHER" id="PTHR11208:SF45">
    <property type="entry name" value="SPLICING FACTOR 1"/>
    <property type="match status" value="1"/>
</dbReference>
<reference evidence="15" key="1">
    <citation type="submission" date="2017-11" db="EMBL/GenBank/DDBJ databases">
        <title>The sensing device of the deep-sea amphipod.</title>
        <authorList>
            <person name="Kobayashi H."/>
            <person name="Nagahama T."/>
            <person name="Arai W."/>
            <person name="Sasagawa Y."/>
            <person name="Umeda M."/>
            <person name="Hayashi T."/>
            <person name="Nikaido I."/>
            <person name="Watanabe H."/>
            <person name="Oguri K."/>
            <person name="Kitazato H."/>
            <person name="Fujioka K."/>
            <person name="Kido Y."/>
            <person name="Takami H."/>
        </authorList>
    </citation>
    <scope>NUCLEOTIDE SEQUENCE</scope>
    <source>
        <tissue evidence="15">Whole body</tissue>
    </source>
</reference>
<dbReference type="GO" id="GO:0008270">
    <property type="term" value="F:zinc ion binding"/>
    <property type="evidence" value="ECO:0007669"/>
    <property type="project" value="UniProtKB-UniRule"/>
</dbReference>
<evidence type="ECO:0000256" key="13">
    <source>
        <dbReference type="SAM" id="MobiDB-lite"/>
    </source>
</evidence>
<dbReference type="InterPro" id="IPR047086">
    <property type="entry name" value="SF1-HH_sf"/>
</dbReference>
<sequence length="574" mass="64462">MLRITLDPYVDQPEPTVTKKRTRPSRWSESTEEICPENETVLENTNGLEPDSKPVGGALVTIGGQGDSDHPEKKRKNRWGSKAKTTMTAEDLEQFQERLNAIAAINRKMTQPDMKPDEGDPFLLIPEPVPQYDNDGKRINTLEQRFRTKLERDRNQLIFQALQLNPKYQAPTNYRAPRYEHIMWMPVDEHPEVNFIGAILGPRGNNQKRLEKETGCKISVRGKGAEKSNHRVVRNPRSAEGEDKPLHVFISAPSEEHLRTAIDLIEPLLLPQTEEARAEQMKELAMINGTFRFEMRCRECGETGHKDFQCPQRMNTHFAGIQCQQCGDQSHVTQDCPQKGLVDQSQSELDDEYQEFLAELSGKPQDKPAPSSSRKPDLNFNSCRPPDSLNVSKPGSTLRSGPWNSRDRSSRRGVPPTITHLRPSANSFRPRGRPFLPPPMRGGRGMPPLPFRPPNGPLPPIFGRTPGPFPPSPFARGPFPPPPYTPRVNLPPQNANSNSAPNTNSSVQNQSHPWNVQQPVPWRSAPPPPQQPPPPGSDSWNPQLSQVRAHPPAQGQAQTQAHVQAPQVSRSHWQ</sequence>
<keyword evidence="5 10" id="KW-0863">Zinc-finger</keyword>
<dbReference type="InterPro" id="IPR004087">
    <property type="entry name" value="KH_dom"/>
</dbReference>
<keyword evidence="3 12" id="KW-0507">mRNA processing</keyword>
<dbReference type="InterPro" id="IPR055256">
    <property type="entry name" value="KH_1_KHDC4/BBP-like"/>
</dbReference>
<dbReference type="Pfam" id="PF22675">
    <property type="entry name" value="KH-I_KHDC4-BBP"/>
    <property type="match status" value="1"/>
</dbReference>
<dbReference type="InterPro" id="IPR001878">
    <property type="entry name" value="Znf_CCHC"/>
</dbReference>
<dbReference type="GO" id="GO:0000398">
    <property type="term" value="P:mRNA splicing, via spliceosome"/>
    <property type="evidence" value="ECO:0007669"/>
    <property type="project" value="UniProtKB-UniRule"/>
</dbReference>
<dbReference type="GO" id="GO:0045131">
    <property type="term" value="F:pre-mRNA branch point binding"/>
    <property type="evidence" value="ECO:0007669"/>
    <property type="project" value="UniProtKB-UniRule"/>
</dbReference>
<dbReference type="InterPro" id="IPR032570">
    <property type="entry name" value="SF1-HH"/>
</dbReference>
<evidence type="ECO:0000259" key="14">
    <source>
        <dbReference type="PROSITE" id="PS50158"/>
    </source>
</evidence>
<dbReference type="InterPro" id="IPR036875">
    <property type="entry name" value="Znf_CCHC_sf"/>
</dbReference>
<dbReference type="SMART" id="SM00322">
    <property type="entry name" value="KH"/>
    <property type="match status" value="1"/>
</dbReference>
<dbReference type="PROSITE" id="PS50158">
    <property type="entry name" value="ZF_CCHC"/>
    <property type="match status" value="2"/>
</dbReference>
<evidence type="ECO:0000256" key="12">
    <source>
        <dbReference type="RuleBase" id="RU367126"/>
    </source>
</evidence>
<feature type="compositionally biased region" description="Pro residues" evidence="13">
    <location>
        <begin position="447"/>
        <end position="460"/>
    </location>
</feature>
<dbReference type="SUPFAM" id="SSF57756">
    <property type="entry name" value="Retrovirus zinc finger-like domains"/>
    <property type="match status" value="1"/>
</dbReference>
<evidence type="ECO:0000256" key="4">
    <source>
        <dbReference type="ARBA" id="ARBA00022723"/>
    </source>
</evidence>
<feature type="region of interest" description="Disordered" evidence="13">
    <location>
        <begin position="360"/>
        <end position="574"/>
    </location>
</feature>
<evidence type="ECO:0000256" key="8">
    <source>
        <dbReference type="ARBA" id="ARBA00023187"/>
    </source>
</evidence>
<dbReference type="InterPro" id="IPR036612">
    <property type="entry name" value="KH_dom_type_1_sf"/>
</dbReference>
<comment type="subcellular location">
    <subcellularLocation>
        <location evidence="1 12">Nucleus</location>
    </subcellularLocation>
</comment>
<feature type="compositionally biased region" description="Low complexity" evidence="13">
    <location>
        <begin position="486"/>
        <end position="506"/>
    </location>
</feature>
<keyword evidence="4 12" id="KW-0479">Metal-binding</keyword>
<dbReference type="GO" id="GO:0003729">
    <property type="term" value="F:mRNA binding"/>
    <property type="evidence" value="ECO:0007669"/>
    <property type="project" value="TreeGrafter"/>
</dbReference>
<evidence type="ECO:0000256" key="9">
    <source>
        <dbReference type="ARBA" id="ARBA00023242"/>
    </source>
</evidence>
<evidence type="ECO:0000256" key="5">
    <source>
        <dbReference type="ARBA" id="ARBA00022771"/>
    </source>
</evidence>
<organism evidence="15">
    <name type="scientific">Hirondellea gigas</name>
    <dbReference type="NCBI Taxonomy" id="1518452"/>
    <lineage>
        <taxon>Eukaryota</taxon>
        <taxon>Metazoa</taxon>
        <taxon>Ecdysozoa</taxon>
        <taxon>Arthropoda</taxon>
        <taxon>Crustacea</taxon>
        <taxon>Multicrustacea</taxon>
        <taxon>Malacostraca</taxon>
        <taxon>Eumalacostraca</taxon>
        <taxon>Peracarida</taxon>
        <taxon>Amphipoda</taxon>
        <taxon>Amphilochidea</taxon>
        <taxon>Lysianassida</taxon>
        <taxon>Lysianassidira</taxon>
        <taxon>Lysianassoidea</taxon>
        <taxon>Lysianassidae</taxon>
        <taxon>Hirondellea</taxon>
    </lineage>
</organism>
<feature type="domain" description="CCHC-type" evidence="14">
    <location>
        <begin position="296"/>
        <end position="312"/>
    </location>
</feature>
<feature type="region of interest" description="Disordered" evidence="13">
    <location>
        <begin position="1"/>
        <end position="84"/>
    </location>
</feature>
<dbReference type="GO" id="GO:0005681">
    <property type="term" value="C:spliceosomal complex"/>
    <property type="evidence" value="ECO:0007669"/>
    <property type="project" value="UniProtKB-KW"/>
</dbReference>
<dbReference type="Pfam" id="PF16275">
    <property type="entry name" value="SF1-HH"/>
    <property type="match status" value="1"/>
</dbReference>
<dbReference type="Gene3D" id="4.10.60.10">
    <property type="entry name" value="Zinc finger, CCHC-type"/>
    <property type="match status" value="1"/>
</dbReference>
<feature type="compositionally biased region" description="Pro residues" evidence="13">
    <location>
        <begin position="524"/>
        <end position="536"/>
    </location>
</feature>
<evidence type="ECO:0000256" key="11">
    <source>
        <dbReference type="PROSITE-ProRule" id="PRU00117"/>
    </source>
</evidence>
<keyword evidence="6 12" id="KW-0862">Zinc</keyword>
<dbReference type="Gene3D" id="3.30.1370.10">
    <property type="entry name" value="K Homology domain, type 1"/>
    <property type="match status" value="1"/>
</dbReference>
<comment type="function">
    <text evidence="12">Necessary for the splicing of pre-mRNA. Has a role in the recognition of the branch site (5'-UACUAAC-3'), the pyrimidine tract and the 3'-splice site at the 3'-end of introns.</text>
</comment>
<dbReference type="Gene3D" id="6.10.140.1790">
    <property type="match status" value="1"/>
</dbReference>
<feature type="compositionally biased region" description="Polar residues" evidence="13">
    <location>
        <begin position="389"/>
        <end position="403"/>
    </location>
</feature>
<evidence type="ECO:0000256" key="2">
    <source>
        <dbReference type="ARBA" id="ARBA00010382"/>
    </source>
</evidence>
<dbReference type="SMART" id="SM00343">
    <property type="entry name" value="ZnF_C2HC"/>
    <property type="match status" value="2"/>
</dbReference>
<keyword evidence="9 12" id="KW-0539">Nucleus</keyword>
<keyword evidence="7 11" id="KW-0694">RNA-binding</keyword>
<accession>A0A6A7G6X5</accession>
<feature type="domain" description="CCHC-type" evidence="14">
    <location>
        <begin position="323"/>
        <end position="338"/>
    </location>
</feature>
<keyword evidence="12" id="KW-0747">Spliceosome</keyword>
<dbReference type="PANTHER" id="PTHR11208">
    <property type="entry name" value="RNA-BINDING PROTEIN RELATED"/>
    <property type="match status" value="1"/>
</dbReference>
<evidence type="ECO:0000256" key="3">
    <source>
        <dbReference type="ARBA" id="ARBA00022664"/>
    </source>
</evidence>
<feature type="compositionally biased region" description="Polar residues" evidence="13">
    <location>
        <begin position="507"/>
        <end position="516"/>
    </location>
</feature>